<comment type="caution">
    <text evidence="1">The sequence shown here is derived from an EMBL/GenBank/DDBJ whole genome shotgun (WGS) entry which is preliminary data.</text>
</comment>
<sequence>MPPSRNDKGKTMTSRRINSAAVVGVLASGTHTARQIATELQTSTAFVQAILDTLFYAGRIRIDRRVRTDTAYEVTPAAMPRAPLDTPAAGPRLAPNLQSTLAGYDREISRRVELAMTTRGK</sequence>
<protein>
    <recommendedName>
        <fullName evidence="3">Phage DNA-binding protein</fullName>
    </recommendedName>
</protein>
<proteinExistence type="predicted"/>
<evidence type="ECO:0000313" key="1">
    <source>
        <dbReference type="EMBL" id="EEE04609.1"/>
    </source>
</evidence>
<evidence type="ECO:0000313" key="2">
    <source>
        <dbReference type="Proteomes" id="UP000004535"/>
    </source>
</evidence>
<reference evidence="1 2" key="1">
    <citation type="journal article" date="2012" name="J. Bacteriol.">
        <title>Draft Genome Sequence Determination for Cystic Fibrosis and Chronic Granulomatous Disease Burkholderia multivorans Isolates.</title>
        <authorList>
            <person name="Varga J.J."/>
            <person name="Losada L."/>
            <person name="Zelazny A.M."/>
            <person name="Brinkac L."/>
            <person name="Harkins D."/>
            <person name="Radune D."/>
            <person name="Hostetler J."/>
            <person name="Sampaio E.P."/>
            <person name="Ronning C.M."/>
            <person name="Nierman W.C."/>
            <person name="Greenberg D.E."/>
            <person name="Holland S.M."/>
            <person name="Goldberg J.B."/>
        </authorList>
    </citation>
    <scope>NUCLEOTIDE SEQUENCE [LARGE SCALE GENOMIC DNA]</scope>
    <source>
        <strain evidence="1 2">CGD2</strain>
    </source>
</reference>
<evidence type="ECO:0008006" key="3">
    <source>
        <dbReference type="Google" id="ProtNLM"/>
    </source>
</evidence>
<dbReference type="AlphaFoldDB" id="B9BX99"/>
<name>B9BX99_9BURK</name>
<accession>B9BX99</accession>
<organism evidence="1 2">
    <name type="scientific">Burkholderia multivorans CGD2</name>
    <dbReference type="NCBI Taxonomy" id="513052"/>
    <lineage>
        <taxon>Bacteria</taxon>
        <taxon>Pseudomonadati</taxon>
        <taxon>Pseudomonadota</taxon>
        <taxon>Betaproteobacteria</taxon>
        <taxon>Burkholderiales</taxon>
        <taxon>Burkholderiaceae</taxon>
        <taxon>Burkholderia</taxon>
        <taxon>Burkholderia cepacia complex</taxon>
    </lineage>
</organism>
<dbReference type="Proteomes" id="UP000004535">
    <property type="component" value="Unassembled WGS sequence"/>
</dbReference>
<dbReference type="EMBL" id="ACFC01000014">
    <property type="protein sequence ID" value="EEE04609.1"/>
    <property type="molecule type" value="Genomic_DNA"/>
</dbReference>
<gene>
    <name evidence="1" type="ORF">BURMUCGD2_2518</name>
</gene>